<comment type="cofactor">
    <cofactor evidence="4">
        <name>Mg(2+)</name>
        <dbReference type="ChEBI" id="CHEBI:18420"/>
    </cofactor>
</comment>
<dbReference type="eggNOG" id="KOG3197">
    <property type="taxonomic scope" value="Eukaryota"/>
</dbReference>
<evidence type="ECO:0000256" key="10">
    <source>
        <dbReference type="ARBA" id="ARBA00022723"/>
    </source>
</evidence>
<evidence type="ECO:0000313" key="15">
    <source>
        <dbReference type="EMBL" id="KDR15029.1"/>
    </source>
</evidence>
<dbReference type="Pfam" id="PF13023">
    <property type="entry name" value="HD_3"/>
    <property type="match status" value="1"/>
</dbReference>
<keyword evidence="12" id="KW-0460">Magnesium</keyword>
<comment type="cofactor">
    <cofactor evidence="3">
        <name>Co(2+)</name>
        <dbReference type="ChEBI" id="CHEBI:48828"/>
    </cofactor>
</comment>
<dbReference type="GO" id="GO:0046872">
    <property type="term" value="F:metal ion binding"/>
    <property type="evidence" value="ECO:0007669"/>
    <property type="project" value="UniProtKB-KW"/>
</dbReference>
<dbReference type="EC" id="3.1.3.89" evidence="8"/>
<sequence length="194" mass="21949">MAAGNCANVLEFLHLVGRLKNIKRTGWVLHQVEGPECIAGHMYRMGIMTFLLDDKGSVDKTRCLKLAVVHDLAECIVGDITPRCGVAPEEKHRREDAAMKDLAQLAGPCGAELYGLYKEYEEQKTPEARLVKELDRFDMILQAFEYEKAENRPRGLQEFFDSTSGKFSHPLITSLVNALGKQRLEFEKEYSTLE</sequence>
<dbReference type="STRING" id="136037.A0A067QXC1"/>
<organism evidence="15 16">
    <name type="scientific">Zootermopsis nevadensis</name>
    <name type="common">Dampwood termite</name>
    <dbReference type="NCBI Taxonomy" id="136037"/>
    <lineage>
        <taxon>Eukaryota</taxon>
        <taxon>Metazoa</taxon>
        <taxon>Ecdysozoa</taxon>
        <taxon>Arthropoda</taxon>
        <taxon>Hexapoda</taxon>
        <taxon>Insecta</taxon>
        <taxon>Pterygota</taxon>
        <taxon>Neoptera</taxon>
        <taxon>Polyneoptera</taxon>
        <taxon>Dictyoptera</taxon>
        <taxon>Blattodea</taxon>
        <taxon>Blattoidea</taxon>
        <taxon>Termitoidae</taxon>
        <taxon>Termopsidae</taxon>
        <taxon>Zootermopsis</taxon>
    </lineage>
</organism>
<dbReference type="GO" id="GO:0009159">
    <property type="term" value="P:deoxyribonucleoside monophosphate catabolic process"/>
    <property type="evidence" value="ECO:0007669"/>
    <property type="project" value="UniProtKB-ARBA"/>
</dbReference>
<evidence type="ECO:0000256" key="13">
    <source>
        <dbReference type="ARBA" id="ARBA00032735"/>
    </source>
</evidence>
<comment type="cofactor">
    <cofactor evidence="2">
        <name>Mn(2+)</name>
        <dbReference type="ChEBI" id="CHEBI:29035"/>
    </cofactor>
</comment>
<name>A0A067QXC1_ZOONE</name>
<dbReference type="Proteomes" id="UP000027135">
    <property type="component" value="Unassembled WGS sequence"/>
</dbReference>
<dbReference type="Gene3D" id="1.10.3210.10">
    <property type="entry name" value="Hypothetical protein af1432"/>
    <property type="match status" value="1"/>
</dbReference>
<dbReference type="InParanoid" id="A0A067QXC1"/>
<dbReference type="PANTHER" id="PTHR11845">
    <property type="entry name" value="5'-DEOXYNUCLEOTIDASE HDDC2"/>
    <property type="match status" value="1"/>
</dbReference>
<feature type="domain" description="HD" evidence="14">
    <location>
        <begin position="16"/>
        <end position="167"/>
    </location>
</feature>
<evidence type="ECO:0000256" key="5">
    <source>
        <dbReference type="ARBA" id="ARBA00004074"/>
    </source>
</evidence>
<dbReference type="GO" id="GO:0005737">
    <property type="term" value="C:cytoplasm"/>
    <property type="evidence" value="ECO:0007669"/>
    <property type="project" value="TreeGrafter"/>
</dbReference>
<dbReference type="FunFam" id="1.10.3210.10:FF:000011">
    <property type="entry name" value="HD domain-containing protein 2"/>
    <property type="match status" value="1"/>
</dbReference>
<evidence type="ECO:0000256" key="9">
    <source>
        <dbReference type="ARBA" id="ARBA00015933"/>
    </source>
</evidence>
<evidence type="ECO:0000259" key="14">
    <source>
        <dbReference type="Pfam" id="PF13023"/>
    </source>
</evidence>
<keyword evidence="10" id="KW-0479">Metal-binding</keyword>
<evidence type="ECO:0000256" key="3">
    <source>
        <dbReference type="ARBA" id="ARBA00001941"/>
    </source>
</evidence>
<evidence type="ECO:0000256" key="4">
    <source>
        <dbReference type="ARBA" id="ARBA00001946"/>
    </source>
</evidence>
<dbReference type="OMA" id="TWRLCLM"/>
<evidence type="ECO:0000256" key="1">
    <source>
        <dbReference type="ARBA" id="ARBA00001638"/>
    </source>
</evidence>
<gene>
    <name evidence="15" type="ORF">L798_10722</name>
</gene>
<dbReference type="OrthoDB" id="10254258at2759"/>
<comment type="function">
    <text evidence="5">Catalyzes the dephosphorylation of the nucleoside 5'-monophosphates deoxyadenosine monophosphate (dAMP), deoxycytidine monophosphate (dCMP), deoxyguanosine monophosphate (dGMP) and deoxythymidine monophosphate (dTMP).</text>
</comment>
<dbReference type="PANTHER" id="PTHR11845:SF13">
    <property type="entry name" value="5'-DEOXYNUCLEOTIDASE HDDC2"/>
    <property type="match status" value="1"/>
</dbReference>
<evidence type="ECO:0000256" key="7">
    <source>
        <dbReference type="ARBA" id="ARBA00011738"/>
    </source>
</evidence>
<dbReference type="SUPFAM" id="SSF109604">
    <property type="entry name" value="HD-domain/PDEase-like"/>
    <property type="match status" value="1"/>
</dbReference>
<evidence type="ECO:0000256" key="2">
    <source>
        <dbReference type="ARBA" id="ARBA00001936"/>
    </source>
</evidence>
<accession>A0A067QXC1</accession>
<evidence type="ECO:0000256" key="11">
    <source>
        <dbReference type="ARBA" id="ARBA00022801"/>
    </source>
</evidence>
<reference evidence="15 16" key="1">
    <citation type="journal article" date="2014" name="Nat. Commun.">
        <title>Molecular traces of alternative social organization in a termite genome.</title>
        <authorList>
            <person name="Terrapon N."/>
            <person name="Li C."/>
            <person name="Robertson H.M."/>
            <person name="Ji L."/>
            <person name="Meng X."/>
            <person name="Booth W."/>
            <person name="Chen Z."/>
            <person name="Childers C.P."/>
            <person name="Glastad K.M."/>
            <person name="Gokhale K."/>
            <person name="Gowin J."/>
            <person name="Gronenberg W."/>
            <person name="Hermansen R.A."/>
            <person name="Hu H."/>
            <person name="Hunt B.G."/>
            <person name="Huylmans A.K."/>
            <person name="Khalil S.M."/>
            <person name="Mitchell R.D."/>
            <person name="Munoz-Torres M.C."/>
            <person name="Mustard J.A."/>
            <person name="Pan H."/>
            <person name="Reese J.T."/>
            <person name="Scharf M.E."/>
            <person name="Sun F."/>
            <person name="Vogel H."/>
            <person name="Xiao J."/>
            <person name="Yang W."/>
            <person name="Yang Z."/>
            <person name="Yang Z."/>
            <person name="Zhou J."/>
            <person name="Zhu J."/>
            <person name="Brent C.S."/>
            <person name="Elsik C.G."/>
            <person name="Goodisman M.A."/>
            <person name="Liberles D.A."/>
            <person name="Roe R.M."/>
            <person name="Vargo E.L."/>
            <person name="Vilcinskas A."/>
            <person name="Wang J."/>
            <person name="Bornberg-Bauer E."/>
            <person name="Korb J."/>
            <person name="Zhang G."/>
            <person name="Liebig J."/>
        </authorList>
    </citation>
    <scope>NUCLEOTIDE SEQUENCE [LARGE SCALE GENOMIC DNA]</scope>
    <source>
        <tissue evidence="15">Whole organism</tissue>
    </source>
</reference>
<dbReference type="GO" id="GO:0002953">
    <property type="term" value="F:5'-deoxynucleotidase activity"/>
    <property type="evidence" value="ECO:0007669"/>
    <property type="project" value="UniProtKB-EC"/>
</dbReference>
<comment type="subunit">
    <text evidence="7">Homodimer.</text>
</comment>
<evidence type="ECO:0000256" key="12">
    <source>
        <dbReference type="ARBA" id="ARBA00022842"/>
    </source>
</evidence>
<evidence type="ECO:0000256" key="8">
    <source>
        <dbReference type="ARBA" id="ARBA00012964"/>
    </source>
</evidence>
<protein>
    <recommendedName>
        <fullName evidence="9">5'-deoxynucleotidase HDDC2</fullName>
        <ecNumber evidence="8">3.1.3.89</ecNumber>
    </recommendedName>
    <alternativeName>
        <fullName evidence="13">HD domain-containing protein 2</fullName>
    </alternativeName>
</protein>
<evidence type="ECO:0000313" key="16">
    <source>
        <dbReference type="Proteomes" id="UP000027135"/>
    </source>
</evidence>
<proteinExistence type="inferred from homology"/>
<dbReference type="EMBL" id="KK852854">
    <property type="protein sequence ID" value="KDR15029.1"/>
    <property type="molecule type" value="Genomic_DNA"/>
</dbReference>
<dbReference type="AlphaFoldDB" id="A0A067QXC1"/>
<dbReference type="InterPro" id="IPR006674">
    <property type="entry name" value="HD_domain"/>
</dbReference>
<comment type="similarity">
    <text evidence="6">Belongs to the HDDC2 family.</text>
</comment>
<comment type="catalytic activity">
    <reaction evidence="1">
        <text>a 2'-deoxyribonucleoside 5'-phosphate + H2O = a 2'-deoxyribonucleoside + phosphate</text>
        <dbReference type="Rhea" id="RHEA:36167"/>
        <dbReference type="ChEBI" id="CHEBI:15377"/>
        <dbReference type="ChEBI" id="CHEBI:18274"/>
        <dbReference type="ChEBI" id="CHEBI:43474"/>
        <dbReference type="ChEBI" id="CHEBI:65317"/>
        <dbReference type="EC" id="3.1.3.89"/>
    </reaction>
</comment>
<dbReference type="InterPro" id="IPR039356">
    <property type="entry name" value="YfbR/HDDC2"/>
</dbReference>
<keyword evidence="16" id="KW-1185">Reference proteome</keyword>
<evidence type="ECO:0000256" key="6">
    <source>
        <dbReference type="ARBA" id="ARBA00009999"/>
    </source>
</evidence>
<keyword evidence="11" id="KW-0378">Hydrolase</keyword>